<dbReference type="EMBL" id="CADCVO010000290">
    <property type="protein sequence ID" value="CAA9493177.1"/>
    <property type="molecule type" value="Genomic_DNA"/>
</dbReference>
<name>A0A6J4S9Q1_9ACTN</name>
<evidence type="ECO:0000313" key="2">
    <source>
        <dbReference type="EMBL" id="CAA9493177.1"/>
    </source>
</evidence>
<sequence>DRRVDALRPGRRPDRRVRPGVPRRGLRRGLHRPDRPGPGRVLRPHARRGAAALRV</sequence>
<evidence type="ECO:0000256" key="1">
    <source>
        <dbReference type="SAM" id="MobiDB-lite"/>
    </source>
</evidence>
<feature type="non-terminal residue" evidence="2">
    <location>
        <position position="1"/>
    </location>
</feature>
<proteinExistence type="predicted"/>
<dbReference type="AlphaFoldDB" id="A0A6J4S9Q1"/>
<feature type="compositionally biased region" description="Basic and acidic residues" evidence="1">
    <location>
        <begin position="1"/>
        <end position="12"/>
    </location>
</feature>
<feature type="non-terminal residue" evidence="2">
    <location>
        <position position="55"/>
    </location>
</feature>
<accession>A0A6J4S9Q1</accession>
<gene>
    <name evidence="2" type="ORF">AVDCRST_MAG13-1847</name>
</gene>
<reference evidence="2" key="1">
    <citation type="submission" date="2020-02" db="EMBL/GenBank/DDBJ databases">
        <authorList>
            <person name="Meier V. D."/>
        </authorList>
    </citation>
    <scope>NUCLEOTIDE SEQUENCE</scope>
    <source>
        <strain evidence="2">AVDCRST_MAG13</strain>
    </source>
</reference>
<feature type="region of interest" description="Disordered" evidence="1">
    <location>
        <begin position="1"/>
        <end position="55"/>
    </location>
</feature>
<organism evidence="2">
    <name type="scientific">uncultured Solirubrobacteraceae bacterium</name>
    <dbReference type="NCBI Taxonomy" id="1162706"/>
    <lineage>
        <taxon>Bacteria</taxon>
        <taxon>Bacillati</taxon>
        <taxon>Actinomycetota</taxon>
        <taxon>Thermoleophilia</taxon>
        <taxon>Solirubrobacterales</taxon>
        <taxon>Solirubrobacteraceae</taxon>
        <taxon>environmental samples</taxon>
    </lineage>
</organism>
<protein>
    <submittedName>
        <fullName evidence="2">Uncharacterized protein</fullName>
    </submittedName>
</protein>